<dbReference type="RefSeq" id="WP_264794405.1">
    <property type="nucleotide sequence ID" value="NZ_BRVS01000003.1"/>
</dbReference>
<evidence type="ECO:0000259" key="1">
    <source>
        <dbReference type="Pfam" id="PF05117"/>
    </source>
</evidence>
<dbReference type="EMBL" id="BRVS01000003">
    <property type="protein sequence ID" value="GLB66233.1"/>
    <property type="molecule type" value="Genomic_DNA"/>
</dbReference>
<comment type="caution">
    <text evidence="2">The sequence shown here is derived from an EMBL/GenBank/DDBJ whole genome shotgun (WGS) entry which is preliminary data.</text>
</comment>
<accession>A0ABQ5MQK3</accession>
<proteinExistence type="predicted"/>
<sequence length="347" mass="38184">MGLRHRLRKRRPSQDAMVRAFWQWWESEAAEKICSGGEVFADAYVKRLNQRISRISRGLAWELGAGTVAEHELVIFAEQPAQAALARRVLKAAPAPDLHWEYSDRRQAAADFEELTLGISGQDFAAEDFRVRLLLNRYSADIAVYHPNLAQLPEDKRMLPVSVMLDHAIGQADAAAWIGIIEPVLQPHPEDIPLTGLREVVDRLRAGALDEHGQPIWEELHGVAADGEPITAVVQVPLVPAFWPDFDQHVAIRLAYQTELGGGQPGGTSAQRLQELEEALSAGLGADGRLVATETTPGSRTLHFYVDSATAAAWQLEAGSVDWPEGQVGVGAEMDPSWSSVKHLRLR</sequence>
<organism evidence="2 3">
    <name type="scientific">Arthrobacter mangrovi</name>
    <dbReference type="NCBI Taxonomy" id="2966350"/>
    <lineage>
        <taxon>Bacteria</taxon>
        <taxon>Bacillati</taxon>
        <taxon>Actinomycetota</taxon>
        <taxon>Actinomycetes</taxon>
        <taxon>Micrococcales</taxon>
        <taxon>Micrococcaceae</taxon>
        <taxon>Arthrobacter</taxon>
    </lineage>
</organism>
<gene>
    <name evidence="2" type="ORF">AHIS1636_06720</name>
</gene>
<dbReference type="InterPro" id="IPR016097">
    <property type="entry name" value="DUF695"/>
</dbReference>
<dbReference type="Pfam" id="PF05117">
    <property type="entry name" value="DUF695"/>
    <property type="match status" value="1"/>
</dbReference>
<evidence type="ECO:0000313" key="3">
    <source>
        <dbReference type="Proteomes" id="UP001209654"/>
    </source>
</evidence>
<name>A0ABQ5MQK3_9MICC</name>
<keyword evidence="3" id="KW-1185">Reference proteome</keyword>
<evidence type="ECO:0000313" key="2">
    <source>
        <dbReference type="EMBL" id="GLB66233.1"/>
    </source>
</evidence>
<reference evidence="2 3" key="1">
    <citation type="journal article" date="2023" name="Int. J. Syst. Evol. Microbiol.">
        <title>Arthrobacter mangrovi sp. nov., an actinobacterium isolated from the rhizosphere of a mangrove.</title>
        <authorList>
            <person name="Hamada M."/>
            <person name="Saitou S."/>
            <person name="Enomoto N."/>
            <person name="Nanri K."/>
            <person name="Hidaka K."/>
            <person name="Miura T."/>
            <person name="Tamura T."/>
        </authorList>
    </citation>
    <scope>NUCLEOTIDE SEQUENCE [LARGE SCALE GENOMIC DNA]</scope>
    <source>
        <strain evidence="2 3">NBRC 112813</strain>
    </source>
</reference>
<protein>
    <recommendedName>
        <fullName evidence="1">DUF695 domain-containing protein</fullName>
    </recommendedName>
</protein>
<feature type="domain" description="DUF695" evidence="1">
    <location>
        <begin position="244"/>
        <end position="339"/>
    </location>
</feature>
<dbReference type="Proteomes" id="UP001209654">
    <property type="component" value="Unassembled WGS sequence"/>
</dbReference>